<dbReference type="SMART" id="SM00895">
    <property type="entry name" value="FCD"/>
    <property type="match status" value="1"/>
</dbReference>
<dbReference type="Proteomes" id="UP001634747">
    <property type="component" value="Unassembled WGS sequence"/>
</dbReference>
<proteinExistence type="predicted"/>
<dbReference type="Gene3D" id="1.10.10.10">
    <property type="entry name" value="Winged helix-like DNA-binding domain superfamily/Winged helix DNA-binding domain"/>
    <property type="match status" value="1"/>
</dbReference>
<keyword evidence="3" id="KW-0804">Transcription</keyword>
<dbReference type="RefSeq" id="WP_263413017.1">
    <property type="nucleotide sequence ID" value="NZ_BAABBH010000001.1"/>
</dbReference>
<keyword evidence="1" id="KW-0805">Transcription regulation</keyword>
<feature type="domain" description="HTH gntR-type" evidence="4">
    <location>
        <begin position="8"/>
        <end position="75"/>
    </location>
</feature>
<dbReference type="InterPro" id="IPR008920">
    <property type="entry name" value="TF_FadR/GntR_C"/>
</dbReference>
<evidence type="ECO:0000313" key="6">
    <source>
        <dbReference type="Proteomes" id="UP001634747"/>
    </source>
</evidence>
<accession>A0ABW9KLK7</accession>
<dbReference type="EMBL" id="JBJYXY010000001">
    <property type="protein sequence ID" value="MFN2975459.1"/>
    <property type="molecule type" value="Genomic_DNA"/>
</dbReference>
<dbReference type="InterPro" id="IPR011711">
    <property type="entry name" value="GntR_C"/>
</dbReference>
<dbReference type="InterPro" id="IPR036390">
    <property type="entry name" value="WH_DNA-bd_sf"/>
</dbReference>
<dbReference type="PROSITE" id="PS50949">
    <property type="entry name" value="HTH_GNTR"/>
    <property type="match status" value="1"/>
</dbReference>
<evidence type="ECO:0000259" key="4">
    <source>
        <dbReference type="PROSITE" id="PS50949"/>
    </source>
</evidence>
<dbReference type="Pfam" id="PF00392">
    <property type="entry name" value="GntR"/>
    <property type="match status" value="1"/>
</dbReference>
<dbReference type="SUPFAM" id="SSF48008">
    <property type="entry name" value="GntR ligand-binding domain-like"/>
    <property type="match status" value="1"/>
</dbReference>
<dbReference type="SMART" id="SM00345">
    <property type="entry name" value="HTH_GNTR"/>
    <property type="match status" value="1"/>
</dbReference>
<reference evidence="5 6" key="1">
    <citation type="submission" date="2024-12" db="EMBL/GenBank/DDBJ databases">
        <authorList>
            <person name="Lee Y."/>
        </authorList>
    </citation>
    <scope>NUCLEOTIDE SEQUENCE [LARGE SCALE GENOMIC DNA]</scope>
    <source>
        <strain evidence="5 6">03SUJ4</strain>
    </source>
</reference>
<sequence>MKKLQVSLSLTEQAHESIKHYILAKNPGADVRLTETFFADQLGISKSPVREALNSLQSEGLVRIEPRRGAYVHRFSAKEIGDLYDLREALESFAAMIVPITPDLVSTLQQSVKRTEDLLVSGHKAAYIDEDIFFHQSIVAATGNLELLRVHNNLQDKLWLCRCQTYRLTSSDTPSAHRAIAEAIARQDREQAKKETSDHIRFVRSALLEACQMTSDGEQAQLTTSLEPGSPR</sequence>
<gene>
    <name evidence="5" type="ORF">ACK2TP_06770</name>
</gene>
<keyword evidence="2" id="KW-0238">DNA-binding</keyword>
<dbReference type="Pfam" id="PF07729">
    <property type="entry name" value="FCD"/>
    <property type="match status" value="1"/>
</dbReference>
<name>A0ABW9KLK7_9BACT</name>
<evidence type="ECO:0000256" key="2">
    <source>
        <dbReference type="ARBA" id="ARBA00023125"/>
    </source>
</evidence>
<dbReference type="InterPro" id="IPR036388">
    <property type="entry name" value="WH-like_DNA-bd_sf"/>
</dbReference>
<dbReference type="PANTHER" id="PTHR43537">
    <property type="entry name" value="TRANSCRIPTIONAL REGULATOR, GNTR FAMILY"/>
    <property type="match status" value="1"/>
</dbReference>
<dbReference type="Gene3D" id="1.20.120.530">
    <property type="entry name" value="GntR ligand-binding domain-like"/>
    <property type="match status" value="1"/>
</dbReference>
<dbReference type="InterPro" id="IPR000524">
    <property type="entry name" value="Tscrpt_reg_HTH_GntR"/>
</dbReference>
<evidence type="ECO:0000256" key="3">
    <source>
        <dbReference type="ARBA" id="ARBA00023163"/>
    </source>
</evidence>
<evidence type="ECO:0000256" key="1">
    <source>
        <dbReference type="ARBA" id="ARBA00023015"/>
    </source>
</evidence>
<protein>
    <submittedName>
        <fullName evidence="5">GntR family transcriptional regulator</fullName>
    </submittedName>
</protein>
<keyword evidence="6" id="KW-1185">Reference proteome</keyword>
<dbReference type="PANTHER" id="PTHR43537:SF5">
    <property type="entry name" value="UXU OPERON TRANSCRIPTIONAL REGULATOR"/>
    <property type="match status" value="1"/>
</dbReference>
<organism evidence="5 6">
    <name type="scientific">Terriglobus aquaticus</name>
    <dbReference type="NCBI Taxonomy" id="940139"/>
    <lineage>
        <taxon>Bacteria</taxon>
        <taxon>Pseudomonadati</taxon>
        <taxon>Acidobacteriota</taxon>
        <taxon>Terriglobia</taxon>
        <taxon>Terriglobales</taxon>
        <taxon>Acidobacteriaceae</taxon>
        <taxon>Terriglobus</taxon>
    </lineage>
</organism>
<dbReference type="CDD" id="cd07377">
    <property type="entry name" value="WHTH_GntR"/>
    <property type="match status" value="1"/>
</dbReference>
<comment type="caution">
    <text evidence="5">The sequence shown here is derived from an EMBL/GenBank/DDBJ whole genome shotgun (WGS) entry which is preliminary data.</text>
</comment>
<dbReference type="SUPFAM" id="SSF46785">
    <property type="entry name" value="Winged helix' DNA-binding domain"/>
    <property type="match status" value="1"/>
</dbReference>
<evidence type="ECO:0000313" key="5">
    <source>
        <dbReference type="EMBL" id="MFN2975459.1"/>
    </source>
</evidence>